<evidence type="ECO:0000256" key="1">
    <source>
        <dbReference type="ARBA" id="ARBA00005446"/>
    </source>
</evidence>
<dbReference type="EMBL" id="BLAL01000004">
    <property type="protein sequence ID" value="GES72623.1"/>
    <property type="molecule type" value="Genomic_DNA"/>
</dbReference>
<proteinExistence type="inferred from homology"/>
<keyword evidence="3" id="KW-0413">Isomerase</keyword>
<dbReference type="Proteomes" id="UP000615446">
    <property type="component" value="Unassembled WGS sequence"/>
</dbReference>
<dbReference type="GO" id="GO:0043138">
    <property type="term" value="F:3'-5' DNA helicase activity"/>
    <property type="evidence" value="ECO:0007669"/>
    <property type="project" value="UniProtKB-EC"/>
</dbReference>
<evidence type="ECO:0000256" key="4">
    <source>
        <dbReference type="ARBA" id="ARBA00034617"/>
    </source>
</evidence>
<protein>
    <recommendedName>
        <fullName evidence="5">DNA 3'-5' helicase</fullName>
        <ecNumber evidence="5">5.6.2.4</ecNumber>
    </recommendedName>
</protein>
<dbReference type="GO" id="GO:0005694">
    <property type="term" value="C:chromosome"/>
    <property type="evidence" value="ECO:0007669"/>
    <property type="project" value="TreeGrafter"/>
</dbReference>
<name>A0A8H3KN01_9GLOM</name>
<dbReference type="GO" id="GO:0005737">
    <property type="term" value="C:cytoplasm"/>
    <property type="evidence" value="ECO:0007669"/>
    <property type="project" value="TreeGrafter"/>
</dbReference>
<sequence>MYDKAKVYFVIDEAHCILDYDIHTSLGIQSKNFATIWGSSFECKEITIEVYKRRDNCKIFSNDLIDLIKKHERGRIIIYCVIQSGCNDLFMTLQPLLPDKSLGVYHRGIGDEQWQIIISDWKNSKIQIMIGTNAFGMGINSSDVCLVIHCVAPLNMNNISSPCLKCDNYRNQIKEQPTYENCVEDILHLLDTVEEINESSNCEITEDDVVEVFCKSNTKKFGNLVAHGYIEQKISLYYSSPNAQTLSMNMFIIGIKEGAKERAIVDSWYY</sequence>
<organism evidence="7 8">
    <name type="scientific">Rhizophagus clarus</name>
    <dbReference type="NCBI Taxonomy" id="94130"/>
    <lineage>
        <taxon>Eukaryota</taxon>
        <taxon>Fungi</taxon>
        <taxon>Fungi incertae sedis</taxon>
        <taxon>Mucoromycota</taxon>
        <taxon>Glomeromycotina</taxon>
        <taxon>Glomeromycetes</taxon>
        <taxon>Glomerales</taxon>
        <taxon>Glomeraceae</taxon>
        <taxon>Rhizophagus</taxon>
    </lineage>
</organism>
<dbReference type="PANTHER" id="PTHR13710:SF105">
    <property type="entry name" value="ATP-DEPENDENT DNA HELICASE Q1"/>
    <property type="match status" value="1"/>
</dbReference>
<dbReference type="EC" id="5.6.2.4" evidence="5"/>
<evidence type="ECO:0000313" key="7">
    <source>
        <dbReference type="EMBL" id="GES72623.1"/>
    </source>
</evidence>
<dbReference type="GO" id="GO:0006281">
    <property type="term" value="P:DNA repair"/>
    <property type="evidence" value="ECO:0007669"/>
    <property type="project" value="TreeGrafter"/>
</dbReference>
<dbReference type="Pfam" id="PF00271">
    <property type="entry name" value="Helicase_C"/>
    <property type="match status" value="1"/>
</dbReference>
<dbReference type="SUPFAM" id="SSF52540">
    <property type="entry name" value="P-loop containing nucleoside triphosphate hydrolases"/>
    <property type="match status" value="1"/>
</dbReference>
<evidence type="ECO:0000256" key="3">
    <source>
        <dbReference type="ARBA" id="ARBA00023235"/>
    </source>
</evidence>
<evidence type="ECO:0000256" key="5">
    <source>
        <dbReference type="ARBA" id="ARBA00034808"/>
    </source>
</evidence>
<gene>
    <name evidence="7" type="ORF">RCL2_000018200</name>
</gene>
<dbReference type="GO" id="GO:0006310">
    <property type="term" value="P:DNA recombination"/>
    <property type="evidence" value="ECO:0007669"/>
    <property type="project" value="TreeGrafter"/>
</dbReference>
<dbReference type="OrthoDB" id="10261556at2759"/>
<comment type="similarity">
    <text evidence="1">Belongs to the helicase family. RecQ subfamily.</text>
</comment>
<dbReference type="PANTHER" id="PTHR13710">
    <property type="entry name" value="DNA HELICASE RECQ FAMILY MEMBER"/>
    <property type="match status" value="1"/>
</dbReference>
<evidence type="ECO:0000256" key="2">
    <source>
        <dbReference type="ARBA" id="ARBA00023125"/>
    </source>
</evidence>
<dbReference type="InterPro" id="IPR027417">
    <property type="entry name" value="P-loop_NTPase"/>
</dbReference>
<comment type="catalytic activity">
    <reaction evidence="4">
        <text>Couples ATP hydrolysis with the unwinding of duplex DNA by translocating in the 3'-5' direction.</text>
        <dbReference type="EC" id="5.6.2.4"/>
    </reaction>
</comment>
<dbReference type="AlphaFoldDB" id="A0A8H3KN01"/>
<comment type="caution">
    <text evidence="7">The sequence shown here is derived from an EMBL/GenBank/DDBJ whole genome shotgun (WGS) entry which is preliminary data.</text>
</comment>
<evidence type="ECO:0000313" key="8">
    <source>
        <dbReference type="Proteomes" id="UP000615446"/>
    </source>
</evidence>
<dbReference type="Gene3D" id="3.40.50.300">
    <property type="entry name" value="P-loop containing nucleotide triphosphate hydrolases"/>
    <property type="match status" value="1"/>
</dbReference>
<dbReference type="GO" id="GO:0003677">
    <property type="term" value="F:DNA binding"/>
    <property type="evidence" value="ECO:0007669"/>
    <property type="project" value="UniProtKB-KW"/>
</dbReference>
<dbReference type="PROSITE" id="PS51194">
    <property type="entry name" value="HELICASE_CTER"/>
    <property type="match status" value="1"/>
</dbReference>
<dbReference type="InterPro" id="IPR001650">
    <property type="entry name" value="Helicase_C-like"/>
</dbReference>
<dbReference type="GO" id="GO:0009378">
    <property type="term" value="F:four-way junction helicase activity"/>
    <property type="evidence" value="ECO:0007669"/>
    <property type="project" value="TreeGrafter"/>
</dbReference>
<reference evidence="7" key="1">
    <citation type="submission" date="2019-10" db="EMBL/GenBank/DDBJ databases">
        <title>Conservation and host-specific expression of non-tandemly repeated heterogenous ribosome RNA gene in arbuscular mycorrhizal fungi.</title>
        <authorList>
            <person name="Maeda T."/>
            <person name="Kobayashi Y."/>
            <person name="Nakagawa T."/>
            <person name="Ezawa T."/>
            <person name="Yamaguchi K."/>
            <person name="Bino T."/>
            <person name="Nishimoto Y."/>
            <person name="Shigenobu S."/>
            <person name="Kawaguchi M."/>
        </authorList>
    </citation>
    <scope>NUCLEOTIDE SEQUENCE</scope>
    <source>
        <strain evidence="7">HR1</strain>
    </source>
</reference>
<evidence type="ECO:0000259" key="6">
    <source>
        <dbReference type="PROSITE" id="PS51194"/>
    </source>
</evidence>
<keyword evidence="2" id="KW-0238">DNA-binding</keyword>
<feature type="domain" description="Helicase C-terminal" evidence="6">
    <location>
        <begin position="63"/>
        <end position="213"/>
    </location>
</feature>
<accession>A0A8H3KN01</accession>